<dbReference type="SUPFAM" id="SSF160631">
    <property type="entry name" value="SMI1/KNR4-like"/>
    <property type="match status" value="1"/>
</dbReference>
<reference evidence="2" key="1">
    <citation type="submission" date="2020-05" db="EMBL/GenBank/DDBJ databases">
        <title>Chitinophaga laudate sp. nov., isolated from a tropical peat swamp.</title>
        <authorList>
            <person name="Goh C.B.S."/>
            <person name="Lee M.S."/>
            <person name="Parimannan S."/>
            <person name="Pasbakhsh P."/>
            <person name="Yule C.M."/>
            <person name="Rajandas H."/>
            <person name="Loke S."/>
            <person name="Croft L."/>
            <person name="Tan J.B.L."/>
        </authorList>
    </citation>
    <scope>NUCLEOTIDE SEQUENCE</scope>
    <source>
        <strain evidence="2">Mgbs1</strain>
    </source>
</reference>
<dbReference type="RefSeq" id="WP_127040489.1">
    <property type="nucleotide sequence ID" value="NZ_JAABOK010000021.1"/>
</dbReference>
<dbReference type="InterPro" id="IPR018958">
    <property type="entry name" value="Knr4/Smi1-like_dom"/>
</dbReference>
<comment type="caution">
    <text evidence="2">The sequence shown here is derived from an EMBL/GenBank/DDBJ whole genome shotgun (WGS) entry which is preliminary data.</text>
</comment>
<accession>A0A433WGD9</accession>
<organism evidence="2 3">
    <name type="scientific">Chitinophaga solisilvae</name>
    <dbReference type="NCBI Taxonomy" id="1233460"/>
    <lineage>
        <taxon>Bacteria</taxon>
        <taxon>Pseudomonadati</taxon>
        <taxon>Bacteroidota</taxon>
        <taxon>Chitinophagia</taxon>
        <taxon>Chitinophagales</taxon>
        <taxon>Chitinophagaceae</taxon>
        <taxon>Chitinophaga</taxon>
    </lineage>
</organism>
<evidence type="ECO:0000313" key="3">
    <source>
        <dbReference type="Proteomes" id="UP000281028"/>
    </source>
</evidence>
<dbReference type="Proteomes" id="UP000281028">
    <property type="component" value="Unassembled WGS sequence"/>
</dbReference>
<gene>
    <name evidence="2" type="ORF">ECE50_018265</name>
</gene>
<proteinExistence type="predicted"/>
<evidence type="ECO:0000259" key="1">
    <source>
        <dbReference type="Pfam" id="PF09346"/>
    </source>
</evidence>
<evidence type="ECO:0000313" key="2">
    <source>
        <dbReference type="EMBL" id="NSL88793.1"/>
    </source>
</evidence>
<dbReference type="EMBL" id="RIAR02000001">
    <property type="protein sequence ID" value="NSL88793.1"/>
    <property type="molecule type" value="Genomic_DNA"/>
</dbReference>
<dbReference type="Gene3D" id="3.40.1580.10">
    <property type="entry name" value="SMI1/KNR4-like"/>
    <property type="match status" value="1"/>
</dbReference>
<name>A0A433WGD9_9BACT</name>
<sequence>MTITEQLKSLLPEIYLDENGYEYCIQPENGLTEEEISSISRRLPTGQLPADIKELLRFTRGFEFNAVIEITFDGIGQFGFENLFPHSVQLAHDGLGNFWILDINSKGQWGKVFYVSHDPAVVVVHSHSLSQFLEHIDEYGKFPVQSNLYHIHEKTVFDVWRVHQGFMVLEDARHTDDQALSNFALSLPDNYLIADLRHKPAGAGFAWGRHNPELDGTVKCPDELIWGIPRKSGQNFFTKLFRRSGDKTIKLV</sequence>
<protein>
    <submittedName>
        <fullName evidence="2">SMI1/KNR4 family protein</fullName>
    </submittedName>
</protein>
<dbReference type="InterPro" id="IPR037883">
    <property type="entry name" value="Knr4/Smi1-like_sf"/>
</dbReference>
<feature type="domain" description="Knr4/Smi1-like" evidence="1">
    <location>
        <begin position="30"/>
        <end position="134"/>
    </location>
</feature>
<dbReference type="Pfam" id="PF09346">
    <property type="entry name" value="SMI1_KNR4"/>
    <property type="match status" value="1"/>
</dbReference>
<dbReference type="AlphaFoldDB" id="A0A433WGD9"/>
<keyword evidence="3" id="KW-1185">Reference proteome</keyword>
<dbReference type="OrthoDB" id="701486at2"/>